<evidence type="ECO:0000256" key="3">
    <source>
        <dbReference type="ARBA" id="ARBA00022516"/>
    </source>
</evidence>
<evidence type="ECO:0000256" key="1">
    <source>
        <dbReference type="ARBA" id="ARBA00005194"/>
    </source>
</evidence>
<dbReference type="UniPathway" id="UPA00094"/>
<keyword evidence="7 14" id="KW-0275">Fatty acid biosynthesis</keyword>
<feature type="domain" description="Beta-ketoacyl-[acyl-carrier-protein] synthase III N-terminal" evidence="16">
    <location>
        <begin position="105"/>
        <end position="184"/>
    </location>
</feature>
<evidence type="ECO:0000313" key="17">
    <source>
        <dbReference type="EMBL" id="SDB18536.1"/>
    </source>
</evidence>
<dbReference type="RefSeq" id="WP_090173628.1">
    <property type="nucleotide sequence ID" value="NZ_FMXR01000009.1"/>
</dbReference>
<comment type="catalytic activity">
    <reaction evidence="11">
        <text>(2S)-2-methylbutanoyl-CoA + malonyl-[ACP] + H(+) = (4S)-4-methyl-3-oxohexanoyl-[ACP] + CO2 + CoA</text>
        <dbReference type="Rhea" id="RHEA:42276"/>
        <dbReference type="Rhea" id="RHEA-COMP:9623"/>
        <dbReference type="Rhea" id="RHEA-COMP:17148"/>
        <dbReference type="ChEBI" id="CHEBI:15378"/>
        <dbReference type="ChEBI" id="CHEBI:16526"/>
        <dbReference type="ChEBI" id="CHEBI:57287"/>
        <dbReference type="ChEBI" id="CHEBI:78449"/>
        <dbReference type="ChEBI" id="CHEBI:88166"/>
        <dbReference type="ChEBI" id="CHEBI:167462"/>
        <dbReference type="EC" id="2.3.1.300"/>
    </reaction>
    <physiologicalReaction direction="left-to-right" evidence="11">
        <dbReference type="Rhea" id="RHEA:42277"/>
    </physiologicalReaction>
</comment>
<dbReference type="CDD" id="cd00830">
    <property type="entry name" value="KAS_III"/>
    <property type="match status" value="1"/>
</dbReference>
<comment type="catalytic activity">
    <reaction evidence="10">
        <text>malonyl-[ACP] + acetyl-CoA + H(+) = 3-oxobutanoyl-[ACP] + CO2 + CoA</text>
        <dbReference type="Rhea" id="RHEA:12080"/>
        <dbReference type="Rhea" id="RHEA-COMP:9623"/>
        <dbReference type="Rhea" id="RHEA-COMP:9625"/>
        <dbReference type="ChEBI" id="CHEBI:15378"/>
        <dbReference type="ChEBI" id="CHEBI:16526"/>
        <dbReference type="ChEBI" id="CHEBI:57287"/>
        <dbReference type="ChEBI" id="CHEBI:57288"/>
        <dbReference type="ChEBI" id="CHEBI:78449"/>
        <dbReference type="ChEBI" id="CHEBI:78450"/>
        <dbReference type="EC" id="2.3.1.180"/>
    </reaction>
    <physiologicalReaction direction="left-to-right" evidence="10">
        <dbReference type="Rhea" id="RHEA:12081"/>
    </physiologicalReaction>
</comment>
<evidence type="ECO:0000256" key="9">
    <source>
        <dbReference type="ARBA" id="ARBA00023315"/>
    </source>
</evidence>
<evidence type="ECO:0000256" key="5">
    <source>
        <dbReference type="ARBA" id="ARBA00022832"/>
    </source>
</evidence>
<evidence type="ECO:0000256" key="10">
    <source>
        <dbReference type="ARBA" id="ARBA00051096"/>
    </source>
</evidence>
<dbReference type="EMBL" id="FMXR01000009">
    <property type="protein sequence ID" value="SDB18536.1"/>
    <property type="molecule type" value="Genomic_DNA"/>
</dbReference>
<sequence>MNTKIIGTGSYLPPTSMSNDDISKLVETNDDWIRERTGIGSRHIATDDTTVSMAAKAAQKALEASALTAEELDLVIVGTISADNLLPSTACSVQSILGAKNAVAFDVNAACSGFLFAMNTANAYIKCGMYHNALIIGVETLSKITDWTDRSTCVLFADGAGAAVLTATENESEGILSFVQGSDGTRGPALYCKSRSNNNPYVTTTLEPAYITMDGPAVFKFAIKTVPASIRQLLDQTGYTTDDPDVYVLHQANLRIIQSISKRLSIPMEKFPLNMEGCGNTSAASVPILLDETVRSGRINPGDLVILAGFGAGLTWGGALIRF</sequence>
<evidence type="ECO:0000259" key="15">
    <source>
        <dbReference type="Pfam" id="PF08541"/>
    </source>
</evidence>
<gene>
    <name evidence="14" type="primary">fabH</name>
    <name evidence="17" type="ORF">SAMN02910417_01396</name>
</gene>
<dbReference type="FunFam" id="3.40.47.10:FF:000004">
    <property type="entry name" value="3-oxoacyl-[acyl-carrier-protein] synthase 3"/>
    <property type="match status" value="1"/>
</dbReference>
<evidence type="ECO:0000256" key="8">
    <source>
        <dbReference type="ARBA" id="ARBA00023268"/>
    </source>
</evidence>
<dbReference type="GO" id="GO:0006633">
    <property type="term" value="P:fatty acid biosynthetic process"/>
    <property type="evidence" value="ECO:0007669"/>
    <property type="project" value="UniProtKB-UniRule"/>
</dbReference>
<keyword evidence="4 14" id="KW-0808">Transferase</keyword>
<dbReference type="NCBIfam" id="NF006829">
    <property type="entry name" value="PRK09352.1"/>
    <property type="match status" value="1"/>
</dbReference>
<comment type="catalytic activity">
    <reaction evidence="13">
        <text>3-methylbutanoyl-CoA + malonyl-[ACP] + H(+) = 5-methyl-3-oxohexanoyl-[ACP] + CO2 + CoA</text>
        <dbReference type="Rhea" id="RHEA:42272"/>
        <dbReference type="Rhea" id="RHEA-COMP:9623"/>
        <dbReference type="Rhea" id="RHEA-COMP:9941"/>
        <dbReference type="ChEBI" id="CHEBI:15378"/>
        <dbReference type="ChEBI" id="CHEBI:16526"/>
        <dbReference type="ChEBI" id="CHEBI:57287"/>
        <dbReference type="ChEBI" id="CHEBI:57345"/>
        <dbReference type="ChEBI" id="CHEBI:78449"/>
        <dbReference type="ChEBI" id="CHEBI:78822"/>
        <dbReference type="EC" id="2.3.1.300"/>
    </reaction>
    <physiologicalReaction direction="left-to-right" evidence="13">
        <dbReference type="Rhea" id="RHEA:42273"/>
    </physiologicalReaction>
</comment>
<dbReference type="SUPFAM" id="SSF53901">
    <property type="entry name" value="Thiolase-like"/>
    <property type="match status" value="1"/>
</dbReference>
<evidence type="ECO:0000256" key="11">
    <source>
        <dbReference type="ARBA" id="ARBA00052407"/>
    </source>
</evidence>
<dbReference type="PANTHER" id="PTHR43091">
    <property type="entry name" value="3-OXOACYL-[ACYL-CARRIER-PROTEIN] SYNTHASE"/>
    <property type="match status" value="1"/>
</dbReference>
<comment type="domain">
    <text evidence="14">The last Arg residue of the ACP-binding site is essential for the weak association between ACP/AcpP and FabH.</text>
</comment>
<dbReference type="HAMAP" id="MF_01815">
    <property type="entry name" value="FabH"/>
    <property type="match status" value="1"/>
</dbReference>
<proteinExistence type="inferred from homology"/>
<dbReference type="AlphaFoldDB" id="A0A1G6BD69"/>
<feature type="active site" evidence="14">
    <location>
        <position position="250"/>
    </location>
</feature>
<keyword evidence="5 14" id="KW-0276">Fatty acid metabolism</keyword>
<feature type="domain" description="Beta-ketoacyl-[acyl-carrier-protein] synthase III C-terminal" evidence="15">
    <location>
        <begin position="234"/>
        <end position="322"/>
    </location>
</feature>
<keyword evidence="8 14" id="KW-0511">Multifunctional enzyme</keyword>
<dbReference type="PANTHER" id="PTHR43091:SF1">
    <property type="entry name" value="BETA-KETOACYL-[ACYL-CARRIER-PROTEIN] SYNTHASE III, CHLOROPLASTIC"/>
    <property type="match status" value="1"/>
</dbReference>
<dbReference type="GO" id="GO:0004315">
    <property type="term" value="F:3-oxoacyl-[acyl-carrier-protein] synthase activity"/>
    <property type="evidence" value="ECO:0007669"/>
    <property type="project" value="InterPro"/>
</dbReference>
<keyword evidence="9 14" id="KW-0012">Acyltransferase</keyword>
<keyword evidence="18" id="KW-1185">Reference proteome</keyword>
<evidence type="ECO:0000313" key="18">
    <source>
        <dbReference type="Proteomes" id="UP000199228"/>
    </source>
</evidence>
<feature type="active site" evidence="14">
    <location>
        <position position="111"/>
    </location>
</feature>
<comment type="pathway">
    <text evidence="1 14">Lipid metabolism; fatty acid biosynthesis.</text>
</comment>
<evidence type="ECO:0000256" key="12">
    <source>
        <dbReference type="ARBA" id="ARBA00052467"/>
    </source>
</evidence>
<evidence type="ECO:0000256" key="14">
    <source>
        <dbReference type="HAMAP-Rule" id="MF_01815"/>
    </source>
</evidence>
<comment type="similarity">
    <text evidence="2 14">Belongs to the thiolase-like superfamily. FabH family.</text>
</comment>
<feature type="region of interest" description="ACP-binding" evidence="14">
    <location>
        <begin position="251"/>
        <end position="255"/>
    </location>
</feature>
<evidence type="ECO:0000259" key="16">
    <source>
        <dbReference type="Pfam" id="PF08545"/>
    </source>
</evidence>
<dbReference type="OrthoDB" id="9815506at2"/>
<dbReference type="NCBIfam" id="TIGR00747">
    <property type="entry name" value="fabH"/>
    <property type="match status" value="1"/>
</dbReference>
<dbReference type="InterPro" id="IPR013751">
    <property type="entry name" value="ACP_syn_III_N"/>
</dbReference>
<dbReference type="InterPro" id="IPR004655">
    <property type="entry name" value="FabH"/>
</dbReference>
<organism evidence="17 18">
    <name type="scientific">Eubacterium oxidoreducens</name>
    <dbReference type="NCBI Taxonomy" id="1732"/>
    <lineage>
        <taxon>Bacteria</taxon>
        <taxon>Bacillati</taxon>
        <taxon>Bacillota</taxon>
        <taxon>Clostridia</taxon>
        <taxon>Eubacteriales</taxon>
        <taxon>Eubacteriaceae</taxon>
        <taxon>Eubacterium</taxon>
    </lineage>
</organism>
<reference evidence="17 18" key="1">
    <citation type="submission" date="2016-10" db="EMBL/GenBank/DDBJ databases">
        <authorList>
            <person name="de Groot N.N."/>
        </authorList>
    </citation>
    <scope>NUCLEOTIDE SEQUENCE [LARGE SCALE GENOMIC DNA]</scope>
    <source>
        <strain evidence="17 18">DSM 3217</strain>
    </source>
</reference>
<evidence type="ECO:0000256" key="13">
    <source>
        <dbReference type="ARBA" id="ARBA00052985"/>
    </source>
</evidence>
<comment type="function">
    <text evidence="14">Catalyzes the condensation reaction of fatty acid synthesis by the addition to an acyl acceptor of two carbons from malonyl-ACP. Catalyzes the first condensation reaction which initiates fatty acid synthesis and may therefore play a role in governing the total rate of fatty acid production. Possesses both acetoacetyl-ACP synthase and acetyl transacylase activities. Its substrate specificity determines the biosynthesis of branched-chain and/or straight-chain of fatty acids.</text>
</comment>
<evidence type="ECO:0000256" key="4">
    <source>
        <dbReference type="ARBA" id="ARBA00022679"/>
    </source>
</evidence>
<evidence type="ECO:0000256" key="6">
    <source>
        <dbReference type="ARBA" id="ARBA00023098"/>
    </source>
</evidence>
<name>A0A1G6BD69_EUBOX</name>
<dbReference type="Pfam" id="PF08541">
    <property type="entry name" value="ACP_syn_III_C"/>
    <property type="match status" value="1"/>
</dbReference>
<dbReference type="STRING" id="1732.SAMN02910417_01396"/>
<dbReference type="GO" id="GO:0005737">
    <property type="term" value="C:cytoplasm"/>
    <property type="evidence" value="ECO:0007669"/>
    <property type="project" value="UniProtKB-SubCell"/>
</dbReference>
<feature type="active site" evidence="14">
    <location>
        <position position="280"/>
    </location>
</feature>
<evidence type="ECO:0000256" key="7">
    <source>
        <dbReference type="ARBA" id="ARBA00023160"/>
    </source>
</evidence>
<comment type="subunit">
    <text evidence="14">Homodimer.</text>
</comment>
<protein>
    <recommendedName>
        <fullName evidence="14">Beta-ketoacyl-[acyl-carrier-protein] synthase III</fullName>
        <shortName evidence="14">Beta-ketoacyl-ACP synthase III</shortName>
        <shortName evidence="14">KAS III</shortName>
        <ecNumber evidence="14">2.3.1.180</ecNumber>
    </recommendedName>
    <alternativeName>
        <fullName evidence="14">3-oxoacyl-[acyl-carrier-protein] synthase 3</fullName>
    </alternativeName>
    <alternativeName>
        <fullName evidence="14">3-oxoacyl-[acyl-carrier-protein] synthase III</fullName>
    </alternativeName>
</protein>
<comment type="catalytic activity">
    <reaction evidence="12">
        <text>2-methylpropanoyl-CoA + malonyl-[ACP] + H(+) = 4-methyl-3-oxopentanoyl-[ACP] + CO2 + CoA</text>
        <dbReference type="Rhea" id="RHEA:42268"/>
        <dbReference type="Rhea" id="RHEA-COMP:9623"/>
        <dbReference type="Rhea" id="RHEA-COMP:9940"/>
        <dbReference type="ChEBI" id="CHEBI:15378"/>
        <dbReference type="ChEBI" id="CHEBI:16526"/>
        <dbReference type="ChEBI" id="CHEBI:57287"/>
        <dbReference type="ChEBI" id="CHEBI:57338"/>
        <dbReference type="ChEBI" id="CHEBI:78449"/>
        <dbReference type="ChEBI" id="CHEBI:78820"/>
        <dbReference type="EC" id="2.3.1.300"/>
    </reaction>
    <physiologicalReaction direction="left-to-right" evidence="12">
        <dbReference type="Rhea" id="RHEA:42269"/>
    </physiologicalReaction>
</comment>
<keyword evidence="3 14" id="KW-0444">Lipid biosynthesis</keyword>
<dbReference type="InterPro" id="IPR013747">
    <property type="entry name" value="ACP_syn_III_C"/>
</dbReference>
<dbReference type="Gene3D" id="3.40.47.10">
    <property type="match status" value="1"/>
</dbReference>
<keyword evidence="6 14" id="KW-0443">Lipid metabolism</keyword>
<dbReference type="InterPro" id="IPR016039">
    <property type="entry name" value="Thiolase-like"/>
</dbReference>
<keyword evidence="14" id="KW-0963">Cytoplasm</keyword>
<comment type="subcellular location">
    <subcellularLocation>
        <location evidence="14">Cytoplasm</location>
    </subcellularLocation>
</comment>
<evidence type="ECO:0000256" key="2">
    <source>
        <dbReference type="ARBA" id="ARBA00008642"/>
    </source>
</evidence>
<dbReference type="EC" id="2.3.1.180" evidence="14"/>
<dbReference type="GO" id="GO:0033818">
    <property type="term" value="F:beta-ketoacyl-acyl-carrier-protein synthase III activity"/>
    <property type="evidence" value="ECO:0007669"/>
    <property type="project" value="UniProtKB-UniRule"/>
</dbReference>
<dbReference type="Pfam" id="PF08545">
    <property type="entry name" value="ACP_syn_III"/>
    <property type="match status" value="1"/>
</dbReference>
<accession>A0A1G6BD69</accession>
<dbReference type="Proteomes" id="UP000199228">
    <property type="component" value="Unassembled WGS sequence"/>
</dbReference>